<keyword evidence="2" id="KW-1185">Reference proteome</keyword>
<evidence type="ECO:0000313" key="2">
    <source>
        <dbReference type="Proteomes" id="UP000241764"/>
    </source>
</evidence>
<accession>A0A2P7AQ17</accession>
<dbReference type="EMBL" id="PGGM01000025">
    <property type="protein sequence ID" value="PSH56316.1"/>
    <property type="molecule type" value="Genomic_DNA"/>
</dbReference>
<dbReference type="OrthoDB" id="250695at2"/>
<reference evidence="2" key="1">
    <citation type="submission" date="2017-11" db="EMBL/GenBank/DDBJ databases">
        <authorList>
            <person name="Kuznetsova I."/>
            <person name="Sazanova A."/>
            <person name="Chirak E."/>
            <person name="Safronova V."/>
            <person name="Willems A."/>
        </authorList>
    </citation>
    <scope>NUCLEOTIDE SEQUENCE [LARGE SCALE GENOMIC DNA]</scope>
    <source>
        <strain evidence="2">CCBAU 03422</strain>
    </source>
</reference>
<comment type="caution">
    <text evidence="1">The sequence shown here is derived from an EMBL/GenBank/DDBJ whole genome shotgun (WGS) entry which is preliminary data.</text>
</comment>
<dbReference type="AlphaFoldDB" id="A0A2P7AQ17"/>
<dbReference type="RefSeq" id="WP_106667710.1">
    <property type="nucleotide sequence ID" value="NZ_PGGM01000025.1"/>
</dbReference>
<name>A0A2P7AQ17_9HYPH</name>
<evidence type="ECO:0000313" key="1">
    <source>
        <dbReference type="EMBL" id="PSH56316.1"/>
    </source>
</evidence>
<organism evidence="1 2">
    <name type="scientific">Phyllobacterium sophorae</name>
    <dbReference type="NCBI Taxonomy" id="1520277"/>
    <lineage>
        <taxon>Bacteria</taxon>
        <taxon>Pseudomonadati</taxon>
        <taxon>Pseudomonadota</taxon>
        <taxon>Alphaproteobacteria</taxon>
        <taxon>Hyphomicrobiales</taxon>
        <taxon>Phyllobacteriaceae</taxon>
        <taxon>Phyllobacterium</taxon>
    </lineage>
</organism>
<gene>
    <name evidence="1" type="ORF">CU103_30110</name>
</gene>
<sequence>MGFPTTALIVFEAYQRSTAMRFELGTIAEPMVPEQLNLRDLDPSGSVLFRLKLVSGDDNSGRIVGAADRLRPASDENEDGRKSLFPIDLRDLGPEVWKLDIGDAGPRLLLNYSIPGFIDRVRTDPLVQGLLLPAALRGVLTELARDAAIEDDDEVTWKADWLQFCREELRLAEEPSDLTTDEDRENWIADAVQRFCKTGEFVSRIRHSISEVA</sequence>
<protein>
    <submittedName>
        <fullName evidence="1">Uncharacterized protein</fullName>
    </submittedName>
</protein>
<dbReference type="Proteomes" id="UP000241764">
    <property type="component" value="Unassembled WGS sequence"/>
</dbReference>
<proteinExistence type="predicted"/>